<dbReference type="HOGENOM" id="CLU_1204936_0_0_1"/>
<accession>A0A067P6G3</accession>
<proteinExistence type="predicted"/>
<dbReference type="EMBL" id="KL197760">
    <property type="protein sequence ID" value="KDQ50463.1"/>
    <property type="molecule type" value="Genomic_DNA"/>
</dbReference>
<keyword evidence="2" id="KW-1185">Reference proteome</keyword>
<sequence>MGRKPHHGLVSEAHDAVVALRVDMPSFYKPLRLVAEHMNVVLGIFENISEIHGVLQAACKLLTAAYKVLEAQRQRDAHVVELSKAMLHLFTWSTAVNSLKDQLHCLKDTVKRMADHSLLCAQFIRKYVSQGFVRHMIWSPDSKLAELIDGCKELRETFLVDLGVANLAGVDELKCHQKMMMKTPMTLITTIPTIGSHPIGFDYPLDSQSSLTNVTNERGVGHLLGSETIS</sequence>
<dbReference type="STRING" id="933084.A0A067P6G3"/>
<evidence type="ECO:0000313" key="1">
    <source>
        <dbReference type="EMBL" id="KDQ50463.1"/>
    </source>
</evidence>
<dbReference type="OrthoDB" id="163438at2759"/>
<dbReference type="InParanoid" id="A0A067P6G3"/>
<dbReference type="Proteomes" id="UP000027265">
    <property type="component" value="Unassembled WGS sequence"/>
</dbReference>
<reference evidence="2" key="1">
    <citation type="journal article" date="2014" name="Proc. Natl. Acad. Sci. U.S.A.">
        <title>Extensive sampling of basidiomycete genomes demonstrates inadequacy of the white-rot/brown-rot paradigm for wood decay fungi.</title>
        <authorList>
            <person name="Riley R."/>
            <person name="Salamov A.A."/>
            <person name="Brown D.W."/>
            <person name="Nagy L.G."/>
            <person name="Floudas D."/>
            <person name="Held B.W."/>
            <person name="Levasseur A."/>
            <person name="Lombard V."/>
            <person name="Morin E."/>
            <person name="Otillar R."/>
            <person name="Lindquist E.A."/>
            <person name="Sun H."/>
            <person name="LaButti K.M."/>
            <person name="Schmutz J."/>
            <person name="Jabbour D."/>
            <person name="Luo H."/>
            <person name="Baker S.E."/>
            <person name="Pisabarro A.G."/>
            <person name="Walton J.D."/>
            <person name="Blanchette R.A."/>
            <person name="Henrissat B."/>
            <person name="Martin F."/>
            <person name="Cullen D."/>
            <person name="Hibbett D.S."/>
            <person name="Grigoriev I.V."/>
        </authorList>
    </citation>
    <scope>NUCLEOTIDE SEQUENCE [LARGE SCALE GENOMIC DNA]</scope>
    <source>
        <strain evidence="2">MUCL 33604</strain>
    </source>
</reference>
<protein>
    <submittedName>
        <fullName evidence="1">Uncharacterized protein</fullName>
    </submittedName>
</protein>
<name>A0A067P6G3_9AGAM</name>
<dbReference type="AlphaFoldDB" id="A0A067P6G3"/>
<gene>
    <name evidence="1" type="ORF">JAAARDRAFT_585513</name>
</gene>
<evidence type="ECO:0000313" key="2">
    <source>
        <dbReference type="Proteomes" id="UP000027265"/>
    </source>
</evidence>
<organism evidence="1 2">
    <name type="scientific">Jaapia argillacea MUCL 33604</name>
    <dbReference type="NCBI Taxonomy" id="933084"/>
    <lineage>
        <taxon>Eukaryota</taxon>
        <taxon>Fungi</taxon>
        <taxon>Dikarya</taxon>
        <taxon>Basidiomycota</taxon>
        <taxon>Agaricomycotina</taxon>
        <taxon>Agaricomycetes</taxon>
        <taxon>Agaricomycetidae</taxon>
        <taxon>Jaapiales</taxon>
        <taxon>Jaapiaceae</taxon>
        <taxon>Jaapia</taxon>
    </lineage>
</organism>